<keyword evidence="1" id="KW-0067">ATP-binding</keyword>
<dbReference type="GO" id="GO:0016887">
    <property type="term" value="F:ATP hydrolysis activity"/>
    <property type="evidence" value="ECO:0007669"/>
    <property type="project" value="RHEA"/>
</dbReference>
<dbReference type="GO" id="GO:0006281">
    <property type="term" value="P:DNA repair"/>
    <property type="evidence" value="ECO:0007669"/>
    <property type="project" value="UniProtKB-KW"/>
</dbReference>
<keyword evidence="1" id="KW-0378">Hydrolase</keyword>
<dbReference type="OrthoDB" id="4360910at2759"/>
<keyword evidence="1" id="KW-0347">Helicase</keyword>
<dbReference type="GO" id="GO:0043139">
    <property type="term" value="F:5'-3' DNA helicase activity"/>
    <property type="evidence" value="ECO:0007669"/>
    <property type="project" value="UniProtKB-EC"/>
</dbReference>
<dbReference type="HOGENOM" id="CLU_001324_9_7_1"/>
<keyword evidence="1" id="KW-0227">DNA damage</keyword>
<gene>
    <name evidence="4" type="ORF">OIDMADRAFT_127703</name>
</gene>
<dbReference type="InParanoid" id="A0A0C3GSL7"/>
<protein>
    <recommendedName>
        <fullName evidence="1">ATP-dependent DNA helicase</fullName>
        <ecNumber evidence="1">5.6.2.3</ecNumber>
    </recommendedName>
</protein>
<accession>A0A0C3GSL7</accession>
<evidence type="ECO:0000256" key="2">
    <source>
        <dbReference type="SAM" id="Phobius"/>
    </source>
</evidence>
<proteinExistence type="inferred from homology"/>
<keyword evidence="1" id="KW-0547">Nucleotide-binding</keyword>
<feature type="transmembrane region" description="Helical" evidence="2">
    <location>
        <begin position="21"/>
        <end position="42"/>
    </location>
</feature>
<evidence type="ECO:0000313" key="4">
    <source>
        <dbReference type="EMBL" id="KIM99050.1"/>
    </source>
</evidence>
<dbReference type="EMBL" id="KN832879">
    <property type="protein sequence ID" value="KIM99050.1"/>
    <property type="molecule type" value="Genomic_DNA"/>
</dbReference>
<feature type="non-terminal residue" evidence="4">
    <location>
        <position position="1"/>
    </location>
</feature>
<dbReference type="Proteomes" id="UP000054321">
    <property type="component" value="Unassembled WGS sequence"/>
</dbReference>
<evidence type="ECO:0000313" key="5">
    <source>
        <dbReference type="Proteomes" id="UP000054321"/>
    </source>
</evidence>
<dbReference type="Pfam" id="PF05970">
    <property type="entry name" value="PIF1"/>
    <property type="match status" value="1"/>
</dbReference>
<dbReference type="PANTHER" id="PTHR10492">
    <property type="match status" value="1"/>
</dbReference>
<reference evidence="5" key="2">
    <citation type="submission" date="2015-01" db="EMBL/GenBank/DDBJ databases">
        <title>Evolutionary Origins and Diversification of the Mycorrhizal Mutualists.</title>
        <authorList>
            <consortium name="DOE Joint Genome Institute"/>
            <consortium name="Mycorrhizal Genomics Consortium"/>
            <person name="Kohler A."/>
            <person name="Kuo A."/>
            <person name="Nagy L.G."/>
            <person name="Floudas D."/>
            <person name="Copeland A."/>
            <person name="Barry K.W."/>
            <person name="Cichocki N."/>
            <person name="Veneault-Fourrey C."/>
            <person name="LaButti K."/>
            <person name="Lindquist E.A."/>
            <person name="Lipzen A."/>
            <person name="Lundell T."/>
            <person name="Morin E."/>
            <person name="Murat C."/>
            <person name="Riley R."/>
            <person name="Ohm R."/>
            <person name="Sun H."/>
            <person name="Tunlid A."/>
            <person name="Henrissat B."/>
            <person name="Grigoriev I.V."/>
            <person name="Hibbett D.S."/>
            <person name="Martin F."/>
        </authorList>
    </citation>
    <scope>NUCLEOTIDE SEQUENCE [LARGE SCALE GENOMIC DNA]</scope>
    <source>
        <strain evidence="5">Zn</strain>
    </source>
</reference>
<dbReference type="EC" id="5.6.2.3" evidence="1"/>
<dbReference type="GO" id="GO:0006310">
    <property type="term" value="P:DNA recombination"/>
    <property type="evidence" value="ECO:0007669"/>
    <property type="project" value="UniProtKB-KW"/>
</dbReference>
<keyword evidence="2" id="KW-0472">Membrane</keyword>
<dbReference type="InterPro" id="IPR010285">
    <property type="entry name" value="DNA_helicase_pif1-like_DEAD"/>
</dbReference>
<feature type="domain" description="DNA helicase Pif1-like DEAD-box helicase" evidence="3">
    <location>
        <begin position="1"/>
        <end position="50"/>
    </location>
</feature>
<comment type="catalytic activity">
    <reaction evidence="1">
        <text>ATP + H2O = ADP + phosphate + H(+)</text>
        <dbReference type="Rhea" id="RHEA:13065"/>
        <dbReference type="ChEBI" id="CHEBI:15377"/>
        <dbReference type="ChEBI" id="CHEBI:15378"/>
        <dbReference type="ChEBI" id="CHEBI:30616"/>
        <dbReference type="ChEBI" id="CHEBI:43474"/>
        <dbReference type="ChEBI" id="CHEBI:456216"/>
        <dbReference type="EC" id="5.6.2.3"/>
    </reaction>
</comment>
<comment type="similarity">
    <text evidence="1">Belongs to the helicase family.</text>
</comment>
<keyword evidence="1" id="KW-0234">DNA repair</keyword>
<dbReference type="GO" id="GO:0005524">
    <property type="term" value="F:ATP binding"/>
    <property type="evidence" value="ECO:0007669"/>
    <property type="project" value="UniProtKB-KW"/>
</dbReference>
<keyword evidence="5" id="KW-1185">Reference proteome</keyword>
<comment type="cofactor">
    <cofactor evidence="1">
        <name>Mg(2+)</name>
        <dbReference type="ChEBI" id="CHEBI:18420"/>
    </cofactor>
</comment>
<dbReference type="GO" id="GO:0000723">
    <property type="term" value="P:telomere maintenance"/>
    <property type="evidence" value="ECO:0007669"/>
    <property type="project" value="InterPro"/>
</dbReference>
<evidence type="ECO:0000256" key="1">
    <source>
        <dbReference type="RuleBase" id="RU363044"/>
    </source>
</evidence>
<dbReference type="AlphaFoldDB" id="A0A0C3GSL7"/>
<evidence type="ECO:0000259" key="3">
    <source>
        <dbReference type="Pfam" id="PF05970"/>
    </source>
</evidence>
<reference evidence="4 5" key="1">
    <citation type="submission" date="2014-04" db="EMBL/GenBank/DDBJ databases">
        <authorList>
            <consortium name="DOE Joint Genome Institute"/>
            <person name="Kuo A."/>
            <person name="Martino E."/>
            <person name="Perotto S."/>
            <person name="Kohler A."/>
            <person name="Nagy L.G."/>
            <person name="Floudas D."/>
            <person name="Copeland A."/>
            <person name="Barry K.W."/>
            <person name="Cichocki N."/>
            <person name="Veneault-Fourrey C."/>
            <person name="LaButti K."/>
            <person name="Lindquist E.A."/>
            <person name="Lipzen A."/>
            <person name="Lundell T."/>
            <person name="Morin E."/>
            <person name="Murat C."/>
            <person name="Sun H."/>
            <person name="Tunlid A."/>
            <person name="Henrissat B."/>
            <person name="Grigoriev I.V."/>
            <person name="Hibbett D.S."/>
            <person name="Martin F."/>
            <person name="Nordberg H.P."/>
            <person name="Cantor M.N."/>
            <person name="Hua S.X."/>
        </authorList>
    </citation>
    <scope>NUCLEOTIDE SEQUENCE [LARGE SCALE GENOMIC DNA]</scope>
    <source>
        <strain evidence="4 5">Zn</strain>
    </source>
</reference>
<keyword evidence="2" id="KW-0812">Transmembrane</keyword>
<keyword evidence="1" id="KW-0233">DNA recombination</keyword>
<dbReference type="PANTHER" id="PTHR10492:SF57">
    <property type="entry name" value="ATP-DEPENDENT DNA HELICASE"/>
    <property type="match status" value="1"/>
</dbReference>
<keyword evidence="2" id="KW-1133">Transmembrane helix</keyword>
<name>A0A0C3GSL7_OIDMZ</name>
<organism evidence="4 5">
    <name type="scientific">Oidiodendron maius (strain Zn)</name>
    <dbReference type="NCBI Taxonomy" id="913774"/>
    <lineage>
        <taxon>Eukaryota</taxon>
        <taxon>Fungi</taxon>
        <taxon>Dikarya</taxon>
        <taxon>Ascomycota</taxon>
        <taxon>Pezizomycotina</taxon>
        <taxon>Leotiomycetes</taxon>
        <taxon>Leotiomycetes incertae sedis</taxon>
        <taxon>Myxotrichaceae</taxon>
        <taxon>Oidiodendron</taxon>
    </lineage>
</organism>
<sequence>FYLQGPGRTRKTFLYKTLYHYYYSLGKIVLYIISTGIIALLLPDGHISYS</sequence>